<dbReference type="SUPFAM" id="SSF49401">
    <property type="entry name" value="Bacterial adhesins"/>
    <property type="match status" value="1"/>
</dbReference>
<evidence type="ECO:0000256" key="2">
    <source>
        <dbReference type="ARBA" id="ARBA00006671"/>
    </source>
</evidence>
<evidence type="ECO:0000313" key="6">
    <source>
        <dbReference type="EMBL" id="RDI99213.1"/>
    </source>
</evidence>
<gene>
    <name evidence="6" type="ORF">DVT68_07800</name>
</gene>
<dbReference type="InterPro" id="IPR008966">
    <property type="entry name" value="Adhesion_dom_sf"/>
</dbReference>
<comment type="caution">
    <text evidence="6">The sequence shown here is derived from an EMBL/GenBank/DDBJ whole genome shotgun (WGS) entry which is preliminary data.</text>
</comment>
<feature type="domain" description="Fimbrial-type adhesion" evidence="5">
    <location>
        <begin position="20"/>
        <end position="159"/>
    </location>
</feature>
<dbReference type="InterPro" id="IPR036937">
    <property type="entry name" value="Adhesion_dom_fimbrial_sf"/>
</dbReference>
<dbReference type="Pfam" id="PF00419">
    <property type="entry name" value="Fimbrial"/>
    <property type="match status" value="1"/>
</dbReference>
<comment type="similarity">
    <text evidence="2">Belongs to the fimbrial protein family.</text>
</comment>
<dbReference type="GO" id="GO:0043709">
    <property type="term" value="P:cell adhesion involved in single-species biofilm formation"/>
    <property type="evidence" value="ECO:0007669"/>
    <property type="project" value="TreeGrafter"/>
</dbReference>
<dbReference type="Gene3D" id="2.60.40.1090">
    <property type="entry name" value="Fimbrial-type adhesion domain"/>
    <property type="match status" value="1"/>
</dbReference>
<name>A0A370K983_9GAMM</name>
<dbReference type="PANTHER" id="PTHR33420:SF3">
    <property type="entry name" value="FIMBRIAL SUBUNIT ELFA"/>
    <property type="match status" value="1"/>
</dbReference>
<evidence type="ECO:0000256" key="3">
    <source>
        <dbReference type="ARBA" id="ARBA00022729"/>
    </source>
</evidence>
<sequence length="160" mass="16664">MALDLPGVVRDSLVITSAAIVPRACTTPNVVVRLGKHMQSEFMGEGYTTAAVRFQIDLNNCPAGMTSIAYRIDAATTVLDATQSVVALDGSSSATGVGVQLLDGSGTTSFPLGRAVNFEGYDPHAGGSYSIPLKARYYQTGSSVGVGPANTSMTFTMIYE</sequence>
<dbReference type="PANTHER" id="PTHR33420">
    <property type="entry name" value="FIMBRIAL SUBUNIT ELFA-RELATED"/>
    <property type="match status" value="1"/>
</dbReference>
<dbReference type="EMBL" id="QQSY01000002">
    <property type="protein sequence ID" value="RDI99213.1"/>
    <property type="molecule type" value="Genomic_DNA"/>
</dbReference>
<evidence type="ECO:0000256" key="1">
    <source>
        <dbReference type="ARBA" id="ARBA00004561"/>
    </source>
</evidence>
<reference evidence="6 7" key="1">
    <citation type="submission" date="2018-07" db="EMBL/GenBank/DDBJ databases">
        <title>Dyella solisilvae sp. nov., isolated from the pine and broad-leaved mixed forest soil.</title>
        <authorList>
            <person name="Gao Z."/>
            <person name="Qiu L."/>
        </authorList>
    </citation>
    <scope>NUCLEOTIDE SEQUENCE [LARGE SCALE GENOMIC DNA]</scope>
    <source>
        <strain evidence="6 7">DHG54</strain>
    </source>
</reference>
<proteinExistence type="inferred from homology"/>
<organism evidence="6 7">
    <name type="scientific">Dyella solisilvae</name>
    <dbReference type="NCBI Taxonomy" id="1920168"/>
    <lineage>
        <taxon>Bacteria</taxon>
        <taxon>Pseudomonadati</taxon>
        <taxon>Pseudomonadota</taxon>
        <taxon>Gammaproteobacteria</taxon>
        <taxon>Lysobacterales</taxon>
        <taxon>Rhodanobacteraceae</taxon>
        <taxon>Dyella</taxon>
    </lineage>
</organism>
<dbReference type="GO" id="GO:0009289">
    <property type="term" value="C:pilus"/>
    <property type="evidence" value="ECO:0007669"/>
    <property type="project" value="UniProtKB-SubCell"/>
</dbReference>
<keyword evidence="7" id="KW-1185">Reference proteome</keyword>
<keyword evidence="3" id="KW-0732">Signal</keyword>
<evidence type="ECO:0000313" key="7">
    <source>
        <dbReference type="Proteomes" id="UP000254711"/>
    </source>
</evidence>
<dbReference type="InterPro" id="IPR000259">
    <property type="entry name" value="Adhesion_dom_fimbrial"/>
</dbReference>
<protein>
    <submittedName>
        <fullName evidence="6">Type 1 fimbrial protein</fullName>
    </submittedName>
</protein>
<dbReference type="OrthoDB" id="5953210at2"/>
<evidence type="ECO:0000256" key="4">
    <source>
        <dbReference type="ARBA" id="ARBA00023263"/>
    </source>
</evidence>
<dbReference type="AlphaFoldDB" id="A0A370K983"/>
<evidence type="ECO:0000259" key="5">
    <source>
        <dbReference type="Pfam" id="PF00419"/>
    </source>
</evidence>
<accession>A0A370K983</accession>
<keyword evidence="4" id="KW-0281">Fimbrium</keyword>
<dbReference type="InterPro" id="IPR050263">
    <property type="entry name" value="Bact_Fimbrial_Adh_Pro"/>
</dbReference>
<comment type="subcellular location">
    <subcellularLocation>
        <location evidence="1">Fimbrium</location>
    </subcellularLocation>
</comment>
<dbReference type="Proteomes" id="UP000254711">
    <property type="component" value="Unassembled WGS sequence"/>
</dbReference>